<dbReference type="OrthoDB" id="9804285at2"/>
<dbReference type="InterPro" id="IPR050239">
    <property type="entry name" value="Sigma-70_RNA_pol_init_factors"/>
</dbReference>
<feature type="domain" description="RNA polymerase sigma-70 region 3" evidence="8">
    <location>
        <begin position="247"/>
        <end position="321"/>
    </location>
</feature>
<dbReference type="InterPro" id="IPR007627">
    <property type="entry name" value="RNA_pol_sigma70_r2"/>
</dbReference>
<evidence type="ECO:0000256" key="4">
    <source>
        <dbReference type="ARBA" id="ARBA00023125"/>
    </source>
</evidence>
<evidence type="ECO:0000313" key="11">
    <source>
        <dbReference type="EMBL" id="GGI04192.1"/>
    </source>
</evidence>
<dbReference type="InterPro" id="IPR009042">
    <property type="entry name" value="RNA_pol_sigma70_r1_2"/>
</dbReference>
<evidence type="ECO:0000256" key="5">
    <source>
        <dbReference type="ARBA" id="ARBA00023163"/>
    </source>
</evidence>
<evidence type="ECO:0000259" key="8">
    <source>
        <dbReference type="Pfam" id="PF04539"/>
    </source>
</evidence>
<dbReference type="Pfam" id="PF04545">
    <property type="entry name" value="Sigma70_r4"/>
    <property type="match status" value="1"/>
</dbReference>
<dbReference type="EMBL" id="BMHA01000002">
    <property type="protein sequence ID" value="GGI04192.1"/>
    <property type="molecule type" value="Genomic_DNA"/>
</dbReference>
<dbReference type="InterPro" id="IPR007624">
    <property type="entry name" value="RNA_pol_sigma70_r3"/>
</dbReference>
<evidence type="ECO:0000259" key="9">
    <source>
        <dbReference type="Pfam" id="PF04542"/>
    </source>
</evidence>
<gene>
    <name evidence="11" type="ORF">GCM10011354_07840</name>
</gene>
<dbReference type="Pfam" id="PF00140">
    <property type="entry name" value="Sigma70_r1_2"/>
    <property type="match status" value="1"/>
</dbReference>
<evidence type="ECO:0000259" key="7">
    <source>
        <dbReference type="Pfam" id="PF00140"/>
    </source>
</evidence>
<comment type="similarity">
    <text evidence="1">Belongs to the sigma-70 factor family.</text>
</comment>
<reference evidence="11" key="2">
    <citation type="submission" date="2020-09" db="EMBL/GenBank/DDBJ databases">
        <authorList>
            <person name="Sun Q."/>
            <person name="Zhou Y."/>
        </authorList>
    </citation>
    <scope>NUCLEOTIDE SEQUENCE</scope>
    <source>
        <strain evidence="11">CGMCC 1.14988</strain>
    </source>
</reference>
<dbReference type="Pfam" id="PF04542">
    <property type="entry name" value="Sigma70_r2"/>
    <property type="match status" value="1"/>
</dbReference>
<dbReference type="GO" id="GO:0003677">
    <property type="term" value="F:DNA binding"/>
    <property type="evidence" value="ECO:0007669"/>
    <property type="project" value="UniProtKB-KW"/>
</dbReference>
<feature type="region of interest" description="Disordered" evidence="6">
    <location>
        <begin position="62"/>
        <end position="99"/>
    </location>
</feature>
<evidence type="ECO:0000256" key="1">
    <source>
        <dbReference type="ARBA" id="ARBA00007788"/>
    </source>
</evidence>
<comment type="caution">
    <text evidence="11">The sequence shown here is derived from an EMBL/GenBank/DDBJ whole genome shotgun (WGS) entry which is preliminary data.</text>
</comment>
<dbReference type="InterPro" id="IPR000943">
    <property type="entry name" value="RNA_pol_sigma70"/>
</dbReference>
<dbReference type="PRINTS" id="PR00046">
    <property type="entry name" value="SIGMA70FCT"/>
</dbReference>
<dbReference type="PANTHER" id="PTHR30603">
    <property type="entry name" value="RNA POLYMERASE SIGMA FACTOR RPO"/>
    <property type="match status" value="1"/>
</dbReference>
<feature type="domain" description="RNA polymerase sigma-70 region 2" evidence="9">
    <location>
        <begin position="168"/>
        <end position="238"/>
    </location>
</feature>
<feature type="compositionally biased region" description="Basic and acidic residues" evidence="6">
    <location>
        <begin position="74"/>
        <end position="83"/>
    </location>
</feature>
<organism evidence="11 12">
    <name type="scientific">Egicoccus halophilus</name>
    <dbReference type="NCBI Taxonomy" id="1670830"/>
    <lineage>
        <taxon>Bacteria</taxon>
        <taxon>Bacillati</taxon>
        <taxon>Actinomycetota</taxon>
        <taxon>Nitriliruptoria</taxon>
        <taxon>Egicoccales</taxon>
        <taxon>Egicoccaceae</taxon>
        <taxon>Egicoccus</taxon>
    </lineage>
</organism>
<accession>A0A8J3A8H5</accession>
<dbReference type="PANTHER" id="PTHR30603:SF60">
    <property type="entry name" value="RNA POLYMERASE SIGMA FACTOR RPOD"/>
    <property type="match status" value="1"/>
</dbReference>
<dbReference type="RefSeq" id="WP_130650740.1">
    <property type="nucleotide sequence ID" value="NZ_BMHA01000002.1"/>
</dbReference>
<keyword evidence="12" id="KW-1185">Reference proteome</keyword>
<dbReference type="GO" id="GO:0006352">
    <property type="term" value="P:DNA-templated transcription initiation"/>
    <property type="evidence" value="ECO:0007669"/>
    <property type="project" value="InterPro"/>
</dbReference>
<dbReference type="NCBIfam" id="TIGR02937">
    <property type="entry name" value="sigma70-ECF"/>
    <property type="match status" value="1"/>
</dbReference>
<dbReference type="CDD" id="cd06171">
    <property type="entry name" value="Sigma70_r4"/>
    <property type="match status" value="1"/>
</dbReference>
<keyword evidence="4" id="KW-0238">DNA-binding</keyword>
<name>A0A8J3A8H5_9ACTN</name>
<evidence type="ECO:0000256" key="2">
    <source>
        <dbReference type="ARBA" id="ARBA00023015"/>
    </source>
</evidence>
<keyword evidence="2" id="KW-0805">Transcription regulation</keyword>
<dbReference type="SUPFAM" id="SSF88659">
    <property type="entry name" value="Sigma3 and sigma4 domains of RNA polymerase sigma factors"/>
    <property type="match status" value="2"/>
</dbReference>
<dbReference type="InterPro" id="IPR014284">
    <property type="entry name" value="RNA_pol_sigma-70_dom"/>
</dbReference>
<dbReference type="Gene3D" id="1.10.10.10">
    <property type="entry name" value="Winged helix-like DNA-binding domain superfamily/Winged helix DNA-binding domain"/>
    <property type="match status" value="2"/>
</dbReference>
<evidence type="ECO:0000313" key="12">
    <source>
        <dbReference type="Proteomes" id="UP000650511"/>
    </source>
</evidence>
<dbReference type="InterPro" id="IPR013324">
    <property type="entry name" value="RNA_pol_sigma_r3/r4-like"/>
</dbReference>
<evidence type="ECO:0000259" key="10">
    <source>
        <dbReference type="Pfam" id="PF04545"/>
    </source>
</evidence>
<dbReference type="Proteomes" id="UP000650511">
    <property type="component" value="Unassembled WGS sequence"/>
</dbReference>
<keyword evidence="5" id="KW-0804">Transcription</keyword>
<sequence length="406" mass="44759">MRTDLFEGVSDATRAELLDRAAEHGHLRRSELLAIQDPDVHAAGAVDDLVEELLDLGIAIVEDVEGEQPTPDGDVGRDPRPDAEVDAAASHAGGPHDLSGVTLRDPLGAYLERAGRHELLDPVDEADLAKRFQAGEAARGLLAGTDDPGRRRRLRRVVAEGERAFDRLVESNLRLVVPTAKKYAGADLPLLEAIQEGNLGLIRAVQKFDPTKGYKFSTYAVWWIRQAIQRGLASRGRTIRAPSRVWEQAGRVRKAEQTLRDRLLREPEDEEVAAELDLPVERVRDVRTALRPVTSLDLPVGEDGDTTLGSLLADPGAVDPQVDTEVADLRARLVEALATLPERERCILELRYGLRDGEPRQLREIGELVHLSRERVRQLEQSALARLREGDTTTLRDLGETLQAAA</sequence>
<evidence type="ECO:0000256" key="6">
    <source>
        <dbReference type="SAM" id="MobiDB-lite"/>
    </source>
</evidence>
<dbReference type="Gene3D" id="1.10.601.10">
    <property type="entry name" value="RNA Polymerase Primary Sigma Factor"/>
    <property type="match status" value="1"/>
</dbReference>
<dbReference type="AlphaFoldDB" id="A0A8J3A8H5"/>
<evidence type="ECO:0008006" key="13">
    <source>
        <dbReference type="Google" id="ProtNLM"/>
    </source>
</evidence>
<dbReference type="SUPFAM" id="SSF88946">
    <property type="entry name" value="Sigma2 domain of RNA polymerase sigma factors"/>
    <property type="match status" value="1"/>
</dbReference>
<feature type="domain" description="RNA polymerase sigma-70 region 1.2" evidence="7">
    <location>
        <begin position="105"/>
        <end position="137"/>
    </location>
</feature>
<dbReference type="InterPro" id="IPR013325">
    <property type="entry name" value="RNA_pol_sigma_r2"/>
</dbReference>
<dbReference type="InterPro" id="IPR007630">
    <property type="entry name" value="RNA_pol_sigma70_r4"/>
</dbReference>
<protein>
    <recommendedName>
        <fullName evidence="13">RNA polymerase sigma factor</fullName>
    </recommendedName>
</protein>
<reference evidence="11" key="1">
    <citation type="journal article" date="2014" name="Int. J. Syst. Evol. Microbiol.">
        <title>Complete genome sequence of Corynebacterium casei LMG S-19264T (=DSM 44701T), isolated from a smear-ripened cheese.</title>
        <authorList>
            <consortium name="US DOE Joint Genome Institute (JGI-PGF)"/>
            <person name="Walter F."/>
            <person name="Albersmeier A."/>
            <person name="Kalinowski J."/>
            <person name="Ruckert C."/>
        </authorList>
    </citation>
    <scope>NUCLEOTIDE SEQUENCE</scope>
    <source>
        <strain evidence="11">CGMCC 1.14988</strain>
    </source>
</reference>
<proteinExistence type="inferred from homology"/>
<dbReference type="Pfam" id="PF04539">
    <property type="entry name" value="Sigma70_r3"/>
    <property type="match status" value="1"/>
</dbReference>
<evidence type="ECO:0000256" key="3">
    <source>
        <dbReference type="ARBA" id="ARBA00023082"/>
    </source>
</evidence>
<feature type="domain" description="RNA polymerase sigma-70 region 4" evidence="10">
    <location>
        <begin position="336"/>
        <end position="389"/>
    </location>
</feature>
<keyword evidence="3" id="KW-0731">Sigma factor</keyword>
<dbReference type="GO" id="GO:0016987">
    <property type="term" value="F:sigma factor activity"/>
    <property type="evidence" value="ECO:0007669"/>
    <property type="project" value="UniProtKB-KW"/>
</dbReference>
<dbReference type="InterPro" id="IPR036388">
    <property type="entry name" value="WH-like_DNA-bd_sf"/>
</dbReference>